<dbReference type="GO" id="GO:0022857">
    <property type="term" value="F:transmembrane transporter activity"/>
    <property type="evidence" value="ECO:0007669"/>
    <property type="project" value="InterPro"/>
</dbReference>
<dbReference type="Gene3D" id="1.10.3470.10">
    <property type="entry name" value="ABC transporter involved in vitamin B12 uptake, BtuC"/>
    <property type="match status" value="1"/>
</dbReference>
<keyword evidence="7 8" id="KW-0472">Membrane</keyword>
<dbReference type="GO" id="GO:0033214">
    <property type="term" value="P:siderophore-iron import into cell"/>
    <property type="evidence" value="ECO:0007669"/>
    <property type="project" value="TreeGrafter"/>
</dbReference>
<feature type="transmembrane region" description="Helical" evidence="8">
    <location>
        <begin position="141"/>
        <end position="158"/>
    </location>
</feature>
<evidence type="ECO:0000256" key="5">
    <source>
        <dbReference type="ARBA" id="ARBA00022692"/>
    </source>
</evidence>
<gene>
    <name evidence="9" type="ORF">GD627_03120</name>
</gene>
<keyword evidence="4" id="KW-1003">Cell membrane</keyword>
<protein>
    <submittedName>
        <fullName evidence="9">Iron chelate uptake ABC transporter family permease subunit</fullName>
    </submittedName>
</protein>
<evidence type="ECO:0000313" key="9">
    <source>
        <dbReference type="EMBL" id="KAD4060074.1"/>
    </source>
</evidence>
<keyword evidence="5 8" id="KW-0812">Transmembrane</keyword>
<dbReference type="PANTHER" id="PTHR30472:SF24">
    <property type="entry name" value="FERRIC ENTEROBACTIN TRANSPORT SYSTEM PERMEASE PROTEIN FEPG"/>
    <property type="match status" value="1"/>
</dbReference>
<evidence type="ECO:0000256" key="6">
    <source>
        <dbReference type="ARBA" id="ARBA00022989"/>
    </source>
</evidence>
<keyword evidence="6 8" id="KW-1133">Transmembrane helix</keyword>
<feature type="transmembrane region" description="Helical" evidence="8">
    <location>
        <begin position="170"/>
        <end position="192"/>
    </location>
</feature>
<feature type="transmembrane region" description="Helical" evidence="8">
    <location>
        <begin position="212"/>
        <end position="233"/>
    </location>
</feature>
<dbReference type="SUPFAM" id="SSF81345">
    <property type="entry name" value="ABC transporter involved in vitamin B12 uptake, BtuC"/>
    <property type="match status" value="1"/>
</dbReference>
<dbReference type="AlphaFoldDB" id="A0A5N6MSK0"/>
<evidence type="ECO:0000256" key="4">
    <source>
        <dbReference type="ARBA" id="ARBA00022475"/>
    </source>
</evidence>
<accession>A0A5N6MSK0</accession>
<keyword evidence="10" id="KW-1185">Reference proteome</keyword>
<dbReference type="Pfam" id="PF01032">
    <property type="entry name" value="FecCD"/>
    <property type="match status" value="1"/>
</dbReference>
<reference evidence="9 10" key="1">
    <citation type="submission" date="2019-08" db="EMBL/GenBank/DDBJ databases">
        <title>Arthrobacter sp. nov., isolated from plateau pika and Tibetan wild ass.</title>
        <authorList>
            <person name="Ge Y."/>
        </authorList>
    </citation>
    <scope>NUCLEOTIDE SEQUENCE [LARGE SCALE GENOMIC DNA]</scope>
    <source>
        <strain evidence="9 10">785</strain>
    </source>
</reference>
<evidence type="ECO:0000256" key="7">
    <source>
        <dbReference type="ARBA" id="ARBA00023136"/>
    </source>
</evidence>
<evidence type="ECO:0000256" key="2">
    <source>
        <dbReference type="ARBA" id="ARBA00007935"/>
    </source>
</evidence>
<dbReference type="Proteomes" id="UP000326852">
    <property type="component" value="Unassembled WGS sequence"/>
</dbReference>
<feature type="transmembrane region" description="Helical" evidence="8">
    <location>
        <begin position="289"/>
        <end position="312"/>
    </location>
</feature>
<feature type="transmembrane region" description="Helical" evidence="8">
    <location>
        <begin position="88"/>
        <end position="106"/>
    </location>
</feature>
<evidence type="ECO:0000256" key="3">
    <source>
        <dbReference type="ARBA" id="ARBA00022448"/>
    </source>
</evidence>
<evidence type="ECO:0000256" key="1">
    <source>
        <dbReference type="ARBA" id="ARBA00004651"/>
    </source>
</evidence>
<comment type="caution">
    <text evidence="9">The sequence shown here is derived from an EMBL/GenBank/DDBJ whole genome shotgun (WGS) entry which is preliminary data.</text>
</comment>
<organism evidence="9 10">
    <name type="scientific">Arthrobacter yangruifuii</name>
    <dbReference type="NCBI Taxonomy" id="2606616"/>
    <lineage>
        <taxon>Bacteria</taxon>
        <taxon>Bacillati</taxon>
        <taxon>Actinomycetota</taxon>
        <taxon>Actinomycetes</taxon>
        <taxon>Micrococcales</taxon>
        <taxon>Micrococcaceae</taxon>
        <taxon>Arthrobacter</taxon>
    </lineage>
</organism>
<dbReference type="PANTHER" id="PTHR30472">
    <property type="entry name" value="FERRIC ENTEROBACTIN TRANSPORT SYSTEM PERMEASE PROTEIN"/>
    <property type="match status" value="1"/>
</dbReference>
<dbReference type="EMBL" id="VTFX01000001">
    <property type="protein sequence ID" value="KAD4060074.1"/>
    <property type="molecule type" value="Genomic_DNA"/>
</dbReference>
<evidence type="ECO:0000313" key="10">
    <source>
        <dbReference type="Proteomes" id="UP000326852"/>
    </source>
</evidence>
<feature type="transmembrane region" description="Helical" evidence="8">
    <location>
        <begin position="324"/>
        <end position="347"/>
    </location>
</feature>
<name>A0A5N6MSK0_9MICC</name>
<keyword evidence="3" id="KW-0813">Transport</keyword>
<sequence>MSGARTRAGTRPASRTLTFRVGRKASFRYRRRSLLTCLLLTAAVILVGAFTLTAGDLGLGWGELFSLVVSPPEGSASFVLERLRGPRFLTAVGAGMALGVAGSLFQTVTRNPLGSPEVVGLTSGAAAGAAATTLWPGYLPVPVAAVLGGGIAVGLVWLSTGRGFARPGKLIVAGIGISAVATALTSLAMTTVGEQQAQTLAFYLNGSLASRSWSHVATIAVTLVLVLPAAAALQRQLNLVSLGDEMAEALGVRVVRTRTIAILLAVVLAACAVSVCGPVAFVALVAPQIALRLLGVSSPGVVAPALVGALVLSLSDFTVQQIDVGAALPVGIFTAALGSLYLGYLLFGEARKGVL</sequence>
<comment type="similarity">
    <text evidence="2">Belongs to the binding-protein-dependent transport system permease family. FecCD subfamily.</text>
</comment>
<evidence type="ECO:0000256" key="8">
    <source>
        <dbReference type="SAM" id="Phobius"/>
    </source>
</evidence>
<dbReference type="CDD" id="cd06550">
    <property type="entry name" value="TM_ABC_iron-siderophores_like"/>
    <property type="match status" value="1"/>
</dbReference>
<dbReference type="GO" id="GO:0005886">
    <property type="term" value="C:plasma membrane"/>
    <property type="evidence" value="ECO:0007669"/>
    <property type="project" value="UniProtKB-SubCell"/>
</dbReference>
<proteinExistence type="inferred from homology"/>
<dbReference type="InterPro" id="IPR000522">
    <property type="entry name" value="ABC_transptr_permease_BtuC"/>
</dbReference>
<dbReference type="InterPro" id="IPR037294">
    <property type="entry name" value="ABC_BtuC-like"/>
</dbReference>
<comment type="subcellular location">
    <subcellularLocation>
        <location evidence="1">Cell membrane</location>
        <topology evidence="1">Multi-pass membrane protein</topology>
    </subcellularLocation>
</comment>
<feature type="transmembrane region" description="Helical" evidence="8">
    <location>
        <begin position="260"/>
        <end position="283"/>
    </location>
</feature>
<dbReference type="RefSeq" id="WP_152271310.1">
    <property type="nucleotide sequence ID" value="NZ_VTFX01000001.1"/>
</dbReference>